<dbReference type="Pfam" id="PF01047">
    <property type="entry name" value="MarR"/>
    <property type="match status" value="1"/>
</dbReference>
<reference evidence="6" key="1">
    <citation type="submission" date="2016-10" db="EMBL/GenBank/DDBJ databases">
        <authorList>
            <person name="Varghese N."/>
            <person name="Submissions S."/>
        </authorList>
    </citation>
    <scope>NUCLEOTIDE SEQUENCE [LARGE SCALE GENOMIC DNA]</scope>
    <source>
        <strain evidence="6">ATCC 700379</strain>
    </source>
</reference>
<dbReference type="InterPro" id="IPR036390">
    <property type="entry name" value="WH_DNA-bd_sf"/>
</dbReference>
<dbReference type="GO" id="GO:0003677">
    <property type="term" value="F:DNA binding"/>
    <property type="evidence" value="ECO:0007669"/>
    <property type="project" value="UniProtKB-KW"/>
</dbReference>
<evidence type="ECO:0000256" key="3">
    <source>
        <dbReference type="ARBA" id="ARBA00023163"/>
    </source>
</evidence>
<dbReference type="Proteomes" id="UP000198752">
    <property type="component" value="Unassembled WGS sequence"/>
</dbReference>
<feature type="domain" description="HTH marR-type" evidence="4">
    <location>
        <begin position="17"/>
        <end position="146"/>
    </location>
</feature>
<dbReference type="PANTHER" id="PTHR42756">
    <property type="entry name" value="TRANSCRIPTIONAL REGULATOR, MARR"/>
    <property type="match status" value="1"/>
</dbReference>
<evidence type="ECO:0000313" key="6">
    <source>
        <dbReference type="Proteomes" id="UP000198752"/>
    </source>
</evidence>
<accession>A0A1I2N1M8</accession>
<dbReference type="STRING" id="269670.SAMN02982927_00225"/>
<dbReference type="EMBL" id="FOOY01000003">
    <property type="protein sequence ID" value="SFF97553.1"/>
    <property type="molecule type" value="Genomic_DNA"/>
</dbReference>
<evidence type="ECO:0000256" key="2">
    <source>
        <dbReference type="ARBA" id="ARBA00023125"/>
    </source>
</evidence>
<sequence>MKINTTEYSSEKPAKTGLQLWSQLSRTYHRQLKYYSHFLKNWDLTISQYEVFVKIGEHGRMSQKELAEKMFFTKGNITQLIIKMEKEGYICREQEWKTKYILLTDKGKEMYKRVVPEQKQFFLQQFKVLTKKEQKHLIKLLKKLNDAEINSDCNE</sequence>
<keyword evidence="3" id="KW-0804">Transcription</keyword>
<dbReference type="InterPro" id="IPR036388">
    <property type="entry name" value="WH-like_DNA-bd_sf"/>
</dbReference>
<dbReference type="PROSITE" id="PS50995">
    <property type="entry name" value="HTH_MARR_2"/>
    <property type="match status" value="1"/>
</dbReference>
<organism evidence="5 6">
    <name type="scientific">Sporolactobacillus nakayamae</name>
    <dbReference type="NCBI Taxonomy" id="269670"/>
    <lineage>
        <taxon>Bacteria</taxon>
        <taxon>Bacillati</taxon>
        <taxon>Bacillota</taxon>
        <taxon>Bacilli</taxon>
        <taxon>Bacillales</taxon>
        <taxon>Sporolactobacillaceae</taxon>
        <taxon>Sporolactobacillus</taxon>
    </lineage>
</organism>
<dbReference type="SUPFAM" id="SSF46785">
    <property type="entry name" value="Winged helix' DNA-binding domain"/>
    <property type="match status" value="1"/>
</dbReference>
<dbReference type="GO" id="GO:0003700">
    <property type="term" value="F:DNA-binding transcription factor activity"/>
    <property type="evidence" value="ECO:0007669"/>
    <property type="project" value="InterPro"/>
</dbReference>
<keyword evidence="1" id="KW-0805">Transcription regulation</keyword>
<dbReference type="Gene3D" id="1.10.10.10">
    <property type="entry name" value="Winged helix-like DNA-binding domain superfamily/Winged helix DNA-binding domain"/>
    <property type="match status" value="1"/>
</dbReference>
<protein>
    <submittedName>
        <fullName evidence="5">DNA-binding transcriptional regulator, MarR family</fullName>
    </submittedName>
</protein>
<dbReference type="PRINTS" id="PR00598">
    <property type="entry name" value="HTHMARR"/>
</dbReference>
<dbReference type="InterPro" id="IPR000835">
    <property type="entry name" value="HTH_MarR-typ"/>
</dbReference>
<keyword evidence="2 5" id="KW-0238">DNA-binding</keyword>
<gene>
    <name evidence="5" type="ORF">SAMN02982927_00225</name>
</gene>
<keyword evidence="6" id="KW-1185">Reference proteome</keyword>
<dbReference type="PANTHER" id="PTHR42756:SF1">
    <property type="entry name" value="TRANSCRIPTIONAL REPRESSOR OF EMRAB OPERON"/>
    <property type="match status" value="1"/>
</dbReference>
<evidence type="ECO:0000313" key="5">
    <source>
        <dbReference type="EMBL" id="SFF97553.1"/>
    </source>
</evidence>
<evidence type="ECO:0000256" key="1">
    <source>
        <dbReference type="ARBA" id="ARBA00023015"/>
    </source>
</evidence>
<dbReference type="AlphaFoldDB" id="A0A1I2N1M8"/>
<dbReference type="SMART" id="SM00347">
    <property type="entry name" value="HTH_MARR"/>
    <property type="match status" value="1"/>
</dbReference>
<evidence type="ECO:0000259" key="4">
    <source>
        <dbReference type="PROSITE" id="PS50995"/>
    </source>
</evidence>
<dbReference type="RefSeq" id="WP_093669217.1">
    <property type="nucleotide sequence ID" value="NZ_FOOY01000003.1"/>
</dbReference>
<proteinExistence type="predicted"/>
<dbReference type="OrthoDB" id="158803at2"/>
<name>A0A1I2N1M8_9BACL</name>